<name>A0A542DGS1_AMYCI</name>
<dbReference type="Pfam" id="PF19826">
    <property type="entry name" value="DUF6307"/>
    <property type="match status" value="1"/>
</dbReference>
<keyword evidence="2" id="KW-1185">Reference proteome</keyword>
<dbReference type="RefSeq" id="WP_170220764.1">
    <property type="nucleotide sequence ID" value="NZ_VFML01000001.1"/>
</dbReference>
<accession>A0A542DGS1</accession>
<dbReference type="AlphaFoldDB" id="A0A542DGS1"/>
<gene>
    <name evidence="1" type="ORF">FB471_1988</name>
</gene>
<sequence length="52" mass="6122">MTSSPVFVSRYDQRIKLVQDVLKEHTTYSDEKCRELAVQVLHTVDTIPEKMR</sequence>
<dbReference type="Proteomes" id="UP000320876">
    <property type="component" value="Unassembled WGS sequence"/>
</dbReference>
<reference evidence="1 2" key="1">
    <citation type="submission" date="2019-06" db="EMBL/GenBank/DDBJ databases">
        <title>Sequencing the genomes of 1000 actinobacteria strains.</title>
        <authorList>
            <person name="Klenk H.-P."/>
        </authorList>
    </citation>
    <scope>NUCLEOTIDE SEQUENCE [LARGE SCALE GENOMIC DNA]</scope>
    <source>
        <strain evidence="1 2">DSM 45679</strain>
    </source>
</reference>
<dbReference type="EMBL" id="VFML01000001">
    <property type="protein sequence ID" value="TQJ02266.1"/>
    <property type="molecule type" value="Genomic_DNA"/>
</dbReference>
<dbReference type="InterPro" id="IPR046274">
    <property type="entry name" value="DUF6307"/>
</dbReference>
<evidence type="ECO:0000313" key="2">
    <source>
        <dbReference type="Proteomes" id="UP000320876"/>
    </source>
</evidence>
<organism evidence="1 2">
    <name type="scientific">Amycolatopsis cihanbeyliensis</name>
    <dbReference type="NCBI Taxonomy" id="1128664"/>
    <lineage>
        <taxon>Bacteria</taxon>
        <taxon>Bacillati</taxon>
        <taxon>Actinomycetota</taxon>
        <taxon>Actinomycetes</taxon>
        <taxon>Pseudonocardiales</taxon>
        <taxon>Pseudonocardiaceae</taxon>
        <taxon>Amycolatopsis</taxon>
    </lineage>
</organism>
<comment type="caution">
    <text evidence="1">The sequence shown here is derived from an EMBL/GenBank/DDBJ whole genome shotgun (WGS) entry which is preliminary data.</text>
</comment>
<evidence type="ECO:0000313" key="1">
    <source>
        <dbReference type="EMBL" id="TQJ02266.1"/>
    </source>
</evidence>
<protein>
    <submittedName>
        <fullName evidence="1">Uncharacterized protein</fullName>
    </submittedName>
</protein>
<proteinExistence type="predicted"/>